<keyword evidence="1" id="KW-0472">Membrane</keyword>
<dbReference type="Proteomes" id="UP000296049">
    <property type="component" value="Unassembled WGS sequence"/>
</dbReference>
<dbReference type="AlphaFoldDB" id="R0JYX6"/>
<accession>R0JYX6</accession>
<evidence type="ECO:0000313" key="3">
    <source>
        <dbReference type="Proteomes" id="UP000296049"/>
    </source>
</evidence>
<name>R0JYX6_ANAPL</name>
<gene>
    <name evidence="2" type="ORF">Anapl_11608</name>
</gene>
<keyword evidence="1" id="KW-1133">Transmembrane helix</keyword>
<keyword evidence="3" id="KW-1185">Reference proteome</keyword>
<evidence type="ECO:0000256" key="1">
    <source>
        <dbReference type="SAM" id="Phobius"/>
    </source>
</evidence>
<dbReference type="EMBL" id="KB742953">
    <property type="protein sequence ID" value="EOB02547.1"/>
    <property type="molecule type" value="Genomic_DNA"/>
</dbReference>
<feature type="transmembrane region" description="Helical" evidence="1">
    <location>
        <begin position="54"/>
        <end position="74"/>
    </location>
</feature>
<reference evidence="3" key="1">
    <citation type="journal article" date="2013" name="Nat. Genet.">
        <title>The duck genome and transcriptome provide insight into an avian influenza virus reservoir species.</title>
        <authorList>
            <person name="Huang Y."/>
            <person name="Li Y."/>
            <person name="Burt D.W."/>
            <person name="Chen H."/>
            <person name="Zhang Y."/>
            <person name="Qian W."/>
            <person name="Kim H."/>
            <person name="Gan S."/>
            <person name="Zhao Y."/>
            <person name="Li J."/>
            <person name="Yi K."/>
            <person name="Feng H."/>
            <person name="Zhu P."/>
            <person name="Li B."/>
            <person name="Liu Q."/>
            <person name="Fairley S."/>
            <person name="Magor K.E."/>
            <person name="Du Z."/>
            <person name="Hu X."/>
            <person name="Goodman L."/>
            <person name="Tafer H."/>
            <person name="Vignal A."/>
            <person name="Lee T."/>
            <person name="Kim K.W."/>
            <person name="Sheng Z."/>
            <person name="An Y."/>
            <person name="Searle S."/>
            <person name="Herrero J."/>
            <person name="Groenen M.A."/>
            <person name="Crooijmans R.P."/>
            <person name="Faraut T."/>
            <person name="Cai Q."/>
            <person name="Webster R.G."/>
            <person name="Aldridge J.R."/>
            <person name="Warren W.C."/>
            <person name="Bartschat S."/>
            <person name="Kehr S."/>
            <person name="Marz M."/>
            <person name="Stadler P.F."/>
            <person name="Smith J."/>
            <person name="Kraus R.H."/>
            <person name="Zhao Y."/>
            <person name="Ren L."/>
            <person name="Fei J."/>
            <person name="Morisson M."/>
            <person name="Kaiser P."/>
            <person name="Griffin D.K."/>
            <person name="Rao M."/>
            <person name="Pitel F."/>
            <person name="Wang J."/>
            <person name="Li N."/>
        </authorList>
    </citation>
    <scope>NUCLEOTIDE SEQUENCE [LARGE SCALE GENOMIC DNA]</scope>
</reference>
<protein>
    <submittedName>
        <fullName evidence="2">Uncharacterized protein</fullName>
    </submittedName>
</protein>
<evidence type="ECO:0000313" key="2">
    <source>
        <dbReference type="EMBL" id="EOB02547.1"/>
    </source>
</evidence>
<proteinExistence type="predicted"/>
<sequence>MLFFAKLSPAAVLKQAAHTQFDRSVLLPSSNHPLSSLHRGSMAGPDFLVFGPELMFSVSTGLWVVVVAAAVLLCKWQQHRNASELPLFAKQPRELQQLKAQKRTAFPKLEETDNSFGREVKRENGFLNKMRLLSQHEAFSQSISAGLQFTSHLWPQVAQQLSHRCLPSSKHQQNPHIMKGSQEFLLSVVEDKCMLQQQEDRESPTPELRALQVM</sequence>
<organism evidence="2 3">
    <name type="scientific">Anas platyrhynchos</name>
    <name type="common">Mallard</name>
    <name type="synonym">Anas boschas</name>
    <dbReference type="NCBI Taxonomy" id="8839"/>
    <lineage>
        <taxon>Eukaryota</taxon>
        <taxon>Metazoa</taxon>
        <taxon>Chordata</taxon>
        <taxon>Craniata</taxon>
        <taxon>Vertebrata</taxon>
        <taxon>Euteleostomi</taxon>
        <taxon>Archelosauria</taxon>
        <taxon>Archosauria</taxon>
        <taxon>Dinosauria</taxon>
        <taxon>Saurischia</taxon>
        <taxon>Theropoda</taxon>
        <taxon>Coelurosauria</taxon>
        <taxon>Aves</taxon>
        <taxon>Neognathae</taxon>
        <taxon>Galloanserae</taxon>
        <taxon>Anseriformes</taxon>
        <taxon>Anatidae</taxon>
        <taxon>Anatinae</taxon>
        <taxon>Anas</taxon>
    </lineage>
</organism>
<keyword evidence="1" id="KW-0812">Transmembrane</keyword>